<dbReference type="CDD" id="cd05917">
    <property type="entry name" value="FACL_like_2"/>
    <property type="match status" value="1"/>
</dbReference>
<dbReference type="PANTHER" id="PTHR43201">
    <property type="entry name" value="ACYL-COA SYNTHETASE"/>
    <property type="match status" value="1"/>
</dbReference>
<accession>A0ABW5Q6F8</accession>
<name>A0ABW5Q6F8_9BACI</name>
<dbReference type="SUPFAM" id="SSF56801">
    <property type="entry name" value="Acetyl-CoA synthetase-like"/>
    <property type="match status" value="1"/>
</dbReference>
<dbReference type="PROSITE" id="PS00455">
    <property type="entry name" value="AMP_BINDING"/>
    <property type="match status" value="1"/>
</dbReference>
<gene>
    <name evidence="5" type="ORF">ACFSW4_00280</name>
</gene>
<evidence type="ECO:0000313" key="6">
    <source>
        <dbReference type="Proteomes" id="UP001597452"/>
    </source>
</evidence>
<dbReference type="Proteomes" id="UP001597452">
    <property type="component" value="Unassembled WGS sequence"/>
</dbReference>
<evidence type="ECO:0000313" key="5">
    <source>
        <dbReference type="EMBL" id="MFD2637320.1"/>
    </source>
</evidence>
<dbReference type="Pfam" id="PF00501">
    <property type="entry name" value="AMP-binding"/>
    <property type="match status" value="1"/>
</dbReference>
<dbReference type="Gene3D" id="3.40.50.980">
    <property type="match status" value="2"/>
</dbReference>
<evidence type="ECO:0000256" key="1">
    <source>
        <dbReference type="ARBA" id="ARBA00006432"/>
    </source>
</evidence>
<dbReference type="RefSeq" id="WP_377326698.1">
    <property type="nucleotide sequence ID" value="NZ_JBHUMZ010000003.1"/>
</dbReference>
<dbReference type="InterPro" id="IPR020845">
    <property type="entry name" value="AMP-binding_CS"/>
</dbReference>
<comment type="similarity">
    <text evidence="1">Belongs to the ATP-dependent AMP-binding enzyme family.</text>
</comment>
<dbReference type="InterPro" id="IPR025110">
    <property type="entry name" value="AMP-bd_C"/>
</dbReference>
<evidence type="ECO:0000256" key="2">
    <source>
        <dbReference type="ARBA" id="ARBA00022598"/>
    </source>
</evidence>
<dbReference type="NCBIfam" id="NF009233">
    <property type="entry name" value="PRK12583.1"/>
    <property type="match status" value="1"/>
</dbReference>
<evidence type="ECO:0000259" key="3">
    <source>
        <dbReference type="Pfam" id="PF00501"/>
    </source>
</evidence>
<sequence>MSLLELTIGELLDRKVKEHPDHEAVVYPERDIRWTYQEFDQKVNEAAKGLMALGVEKGEHVAIWADNKPEWVTTQFASGKIGAVLVTVNTSYRAQELEYLLQQSDTTTLILTETFKGTSYLDILNEILPELKNSEKGNIQSSKLPKLKNVILLSDEDCPGCYNWQDLIQLGERVTDRELEKRQRQLHYRDVINMQYTSGTTGFPKGVMLSHYNIVNNGKQVAECIELSKESRLCIPVPFFHCFGCVMGTLATVSQGATMVVIEQFEPEAVLKALDQEKCTAVHGVPTMFIAELNHPDFEKYNLSSLRTGIMAGSNCPMEVMKDVMNKMGVSDITIAYGQTESSPVITQTRTNDSIERKVSTVGQAHPNVEVKIVHPGTDDEVPPNTPGELCTRGYLVMEGYYKNEEATQAAIDSEGWLHTGDIGVMDEEGYVEITGRIKDMVIRGGENIYPREIEEFLYTHSDIVDVQVIGVPDPKYGEELMAWIITKEGKELTADEVREFCDGKISRYKIPRYIEFTDEYPMTASGKIQKFKLREQAKELIMQNNK</sequence>
<dbReference type="EMBL" id="JBHUMZ010000003">
    <property type="protein sequence ID" value="MFD2637320.1"/>
    <property type="molecule type" value="Genomic_DNA"/>
</dbReference>
<dbReference type="InterPro" id="IPR045851">
    <property type="entry name" value="AMP-bd_C_sf"/>
</dbReference>
<evidence type="ECO:0000259" key="4">
    <source>
        <dbReference type="Pfam" id="PF13193"/>
    </source>
</evidence>
<keyword evidence="6" id="KW-1185">Reference proteome</keyword>
<dbReference type="Pfam" id="PF13193">
    <property type="entry name" value="AMP-binding_C"/>
    <property type="match status" value="1"/>
</dbReference>
<keyword evidence="2" id="KW-0436">Ligase</keyword>
<organism evidence="5 6">
    <name type="scientific">Piscibacillus salipiscarius</name>
    <dbReference type="NCBI Taxonomy" id="299480"/>
    <lineage>
        <taxon>Bacteria</taxon>
        <taxon>Bacillati</taxon>
        <taxon>Bacillota</taxon>
        <taxon>Bacilli</taxon>
        <taxon>Bacillales</taxon>
        <taxon>Bacillaceae</taxon>
        <taxon>Piscibacillus</taxon>
    </lineage>
</organism>
<dbReference type="NCBIfam" id="NF004837">
    <property type="entry name" value="PRK06187.1"/>
    <property type="match status" value="1"/>
</dbReference>
<dbReference type="Gene3D" id="3.30.300.30">
    <property type="match status" value="1"/>
</dbReference>
<feature type="domain" description="AMP-binding enzyme C-terminal" evidence="4">
    <location>
        <begin position="453"/>
        <end position="528"/>
    </location>
</feature>
<dbReference type="Gene3D" id="2.30.38.10">
    <property type="entry name" value="Luciferase, Domain 3"/>
    <property type="match status" value="1"/>
</dbReference>
<reference evidence="6" key="1">
    <citation type="journal article" date="2019" name="Int. J. Syst. Evol. Microbiol.">
        <title>The Global Catalogue of Microorganisms (GCM) 10K type strain sequencing project: providing services to taxonomists for standard genome sequencing and annotation.</title>
        <authorList>
            <consortium name="The Broad Institute Genomics Platform"/>
            <consortium name="The Broad Institute Genome Sequencing Center for Infectious Disease"/>
            <person name="Wu L."/>
            <person name="Ma J."/>
        </authorList>
    </citation>
    <scope>NUCLEOTIDE SEQUENCE [LARGE SCALE GENOMIC DNA]</scope>
    <source>
        <strain evidence="6">TISTR 1571</strain>
    </source>
</reference>
<proteinExistence type="inferred from homology"/>
<comment type="caution">
    <text evidence="5">The sequence shown here is derived from an EMBL/GenBank/DDBJ whole genome shotgun (WGS) entry which is preliminary data.</text>
</comment>
<dbReference type="PANTHER" id="PTHR43201:SF5">
    <property type="entry name" value="MEDIUM-CHAIN ACYL-COA LIGASE ACSF2, MITOCHONDRIAL"/>
    <property type="match status" value="1"/>
</dbReference>
<protein>
    <submittedName>
        <fullName evidence="5">AMP-binding protein</fullName>
    </submittedName>
</protein>
<feature type="domain" description="AMP-dependent synthetase/ligase" evidence="3">
    <location>
        <begin position="13"/>
        <end position="402"/>
    </location>
</feature>
<dbReference type="InterPro" id="IPR000873">
    <property type="entry name" value="AMP-dep_synth/lig_dom"/>
</dbReference>